<dbReference type="GO" id="GO:0005737">
    <property type="term" value="C:cytoplasm"/>
    <property type="evidence" value="ECO:0007669"/>
    <property type="project" value="TreeGrafter"/>
</dbReference>
<dbReference type="AlphaFoldDB" id="A0A3S1A8G3"/>
<organism evidence="3 4">
    <name type="scientific">Elysia chlorotica</name>
    <name type="common">Eastern emerald elysia</name>
    <name type="synonym">Sea slug</name>
    <dbReference type="NCBI Taxonomy" id="188477"/>
    <lineage>
        <taxon>Eukaryota</taxon>
        <taxon>Metazoa</taxon>
        <taxon>Spiralia</taxon>
        <taxon>Lophotrochozoa</taxon>
        <taxon>Mollusca</taxon>
        <taxon>Gastropoda</taxon>
        <taxon>Heterobranchia</taxon>
        <taxon>Euthyneura</taxon>
        <taxon>Panpulmonata</taxon>
        <taxon>Sacoglossa</taxon>
        <taxon>Placobranchoidea</taxon>
        <taxon>Plakobranchidae</taxon>
        <taxon>Elysia</taxon>
    </lineage>
</organism>
<dbReference type="OrthoDB" id="343582at2759"/>
<dbReference type="GO" id="GO:0031124">
    <property type="term" value="P:mRNA 3'-end processing"/>
    <property type="evidence" value="ECO:0007669"/>
    <property type="project" value="InterPro"/>
</dbReference>
<dbReference type="PANTHER" id="PTHR15921:SF3">
    <property type="entry name" value="PRE-MRNA CLEAVAGE COMPLEX 2 PROTEIN PCF11"/>
    <property type="match status" value="1"/>
</dbReference>
<name>A0A3S1A8G3_ELYCH</name>
<feature type="compositionally biased region" description="Low complexity" evidence="1">
    <location>
        <begin position="387"/>
        <end position="399"/>
    </location>
</feature>
<feature type="region of interest" description="Disordered" evidence="1">
    <location>
        <begin position="1"/>
        <end position="97"/>
    </location>
</feature>
<feature type="domain" description="Pcf11 C-terminal" evidence="2">
    <location>
        <begin position="972"/>
        <end position="1010"/>
    </location>
</feature>
<evidence type="ECO:0000313" key="4">
    <source>
        <dbReference type="Proteomes" id="UP000271974"/>
    </source>
</evidence>
<feature type="region of interest" description="Disordered" evidence="1">
    <location>
        <begin position="754"/>
        <end position="776"/>
    </location>
</feature>
<evidence type="ECO:0000313" key="3">
    <source>
        <dbReference type="EMBL" id="RUS85315.1"/>
    </source>
</evidence>
<reference evidence="3 4" key="1">
    <citation type="submission" date="2019-01" db="EMBL/GenBank/DDBJ databases">
        <title>A draft genome assembly of the solar-powered sea slug Elysia chlorotica.</title>
        <authorList>
            <person name="Cai H."/>
            <person name="Li Q."/>
            <person name="Fang X."/>
            <person name="Li J."/>
            <person name="Curtis N.E."/>
            <person name="Altenburger A."/>
            <person name="Shibata T."/>
            <person name="Feng M."/>
            <person name="Maeda T."/>
            <person name="Schwartz J.A."/>
            <person name="Shigenobu S."/>
            <person name="Lundholm N."/>
            <person name="Nishiyama T."/>
            <person name="Yang H."/>
            <person name="Hasebe M."/>
            <person name="Li S."/>
            <person name="Pierce S.K."/>
            <person name="Wang J."/>
        </authorList>
    </citation>
    <scope>NUCLEOTIDE SEQUENCE [LARGE SCALE GENOMIC DNA]</scope>
    <source>
        <strain evidence="3">EC2010</strain>
        <tissue evidence="3">Whole organism of an adult</tissue>
    </source>
</reference>
<feature type="compositionally biased region" description="Basic and acidic residues" evidence="1">
    <location>
        <begin position="1"/>
        <end position="13"/>
    </location>
</feature>
<feature type="region of interest" description="Disordered" evidence="1">
    <location>
        <begin position="385"/>
        <end position="496"/>
    </location>
</feature>
<protein>
    <recommendedName>
        <fullName evidence="2">Pcf11 C-terminal domain-containing protein</fullName>
    </recommendedName>
</protein>
<gene>
    <name evidence="3" type="ORF">EGW08_006916</name>
</gene>
<dbReference type="GO" id="GO:0006369">
    <property type="term" value="P:termination of RNA polymerase II transcription"/>
    <property type="evidence" value="ECO:0007669"/>
    <property type="project" value="InterPro"/>
</dbReference>
<dbReference type="InterPro" id="IPR045154">
    <property type="entry name" value="PCF11-like"/>
</dbReference>
<feature type="compositionally biased region" description="Low complexity" evidence="1">
    <location>
        <begin position="754"/>
        <end position="770"/>
    </location>
</feature>
<accession>A0A3S1A8G3</accession>
<feature type="region of interest" description="Disordered" evidence="1">
    <location>
        <begin position="1028"/>
        <end position="1067"/>
    </location>
</feature>
<feature type="compositionally biased region" description="Pro residues" evidence="1">
    <location>
        <begin position="37"/>
        <end position="50"/>
    </location>
</feature>
<proteinExistence type="predicted"/>
<dbReference type="Pfam" id="PF21936">
    <property type="entry name" value="Pcf11_C"/>
    <property type="match status" value="1"/>
</dbReference>
<feature type="compositionally biased region" description="Basic and acidic residues" evidence="1">
    <location>
        <begin position="1080"/>
        <end position="1094"/>
    </location>
</feature>
<evidence type="ECO:0000256" key="1">
    <source>
        <dbReference type="SAM" id="MobiDB-lite"/>
    </source>
</evidence>
<dbReference type="STRING" id="188477.A0A3S1A8G3"/>
<feature type="region of interest" description="Disordered" evidence="1">
    <location>
        <begin position="1080"/>
        <end position="1124"/>
    </location>
</feature>
<feature type="compositionally biased region" description="Polar residues" evidence="1">
    <location>
        <begin position="1161"/>
        <end position="1171"/>
    </location>
</feature>
<dbReference type="GO" id="GO:0003729">
    <property type="term" value="F:mRNA binding"/>
    <property type="evidence" value="ECO:0007669"/>
    <property type="project" value="InterPro"/>
</dbReference>
<dbReference type="EMBL" id="RQTK01000174">
    <property type="protein sequence ID" value="RUS85315.1"/>
    <property type="molecule type" value="Genomic_DNA"/>
</dbReference>
<dbReference type="PANTHER" id="PTHR15921">
    <property type="entry name" value="PRE-MRNA CLEAVAGE COMPLEX II"/>
    <property type="match status" value="1"/>
</dbReference>
<sequence>MRGHAPDKVELERRRRLSPPEVGPYRGLLEGPQNMAPHPPYGPNGPPHPQSHPDLGHGPPQPPESREEISNNGSMGMRPRPTLLPASQKPSNISDPMADPRWAPMMGLLDNSGTEEVVIDGKPFELRMGTSRKLRIHGMIMDVAVDLKERGIRINGQLVYKLGEPIKEVPVADRTVRLYYHGLPKPIWLDGQQHEMRLDAPPRNVMVDNIRRGFQIDGRDMMILVDRLEKGQYGGPPRKIRIVGIDHEIAFQAPPRRILIDGKSCELKLDTKIPYVIINGKPHGIRFDGEPRTVFINDQPFTIPVDRAERIKIGPRPTYIALGGPAHEVIIDGKWFEVKFDNVSKDIHLGNRHFSIRLPGPLPRVKILQELPLQIDDSRLLMTNKVNSQPNQPSQFFPNQPAPQPSAPVAVAPNQKPHIPDGPPNMSPGVSEDLHPTGIPNNIRPPNLPIGAQGPNPTPGHSEGPHLPGPSVGSANLPPRGLTTAVPSSESGQIMGPQALASGAPVAPAAPVQGVSMPPISGNMQGLATSLPGPSDNRLPGPVIPPGGNPGFQGMPPRMGQIGGMAFRPAGEGMMNPRPELLHIGQSTPGFLLSGTQPVMTQPPPMLIQSGPMRQPNQPPLAFQRPGMLGMRQTNNPPVNILAQGFLNQMANNMMNINSVGNIPDIAAGLRALSQLGPVMPMPKQHQHIPPPDDDHGPAMITGMQGHAFPGTSKITIPTQMKPSTTSSQAPILPANLNQPSSVPSVAIAPSAVPSTSSTTPIVPSTESPSAVPSTKAPIDVNSLLSNLLKIGLIKDPSKKETTPLNPSDPALGIVENETKKETVERKPVVEQKKPSIPDFTSFQVEKLRMRNKAVVDQLHEGIQCHTCATRFVAQDHEKYRAHLDWHFRQNKLEQEMEKVAKNRKWFYSIPEWIQYEEIENTEEKSRSEIFEQMKPSDNMVPGVPQPLNLRALEGKDFIKNPVASGIEGEDICATCGDPFDQMWNEETEEWILKNTIKVDGKTYHPVCYEDAQETPVEVLESNSLKQELKESKIDGTSELDASDQSKEIKQEPISPSKSEESSTNIEEPIVVVKQEFQEEHAPEMDTHSTDKSPLRNTSDSASEEIPAIVKQEPMNEVQEKPEVVTTTTITNRLNTISTAIVREVIPVSQDDPSSPWDMDSNPTPELSRTPTPEPCPSFTPVASVSAEFASVENNIKTFESEDPVPPTLVPEGLIKKEKESEEVTLVKKEVEDISTQ</sequence>
<dbReference type="InterPro" id="IPR054127">
    <property type="entry name" value="Pcf11_C"/>
</dbReference>
<comment type="caution">
    <text evidence="3">The sequence shown here is derived from an EMBL/GenBank/DDBJ whole genome shotgun (WGS) entry which is preliminary data.</text>
</comment>
<dbReference type="Proteomes" id="UP000271974">
    <property type="component" value="Unassembled WGS sequence"/>
</dbReference>
<dbReference type="GO" id="GO:0005849">
    <property type="term" value="C:mRNA cleavage factor complex"/>
    <property type="evidence" value="ECO:0007669"/>
    <property type="project" value="TreeGrafter"/>
</dbReference>
<keyword evidence="4" id="KW-1185">Reference proteome</keyword>
<dbReference type="GO" id="GO:0000993">
    <property type="term" value="F:RNA polymerase II complex binding"/>
    <property type="evidence" value="ECO:0007669"/>
    <property type="project" value="InterPro"/>
</dbReference>
<feature type="region of interest" description="Disordered" evidence="1">
    <location>
        <begin position="1145"/>
        <end position="1180"/>
    </location>
</feature>
<evidence type="ECO:0000259" key="2">
    <source>
        <dbReference type="Pfam" id="PF21936"/>
    </source>
</evidence>